<keyword evidence="3" id="KW-1185">Reference proteome</keyword>
<dbReference type="AlphaFoldDB" id="A0A3A8NFX4"/>
<dbReference type="EMBL" id="RAWG01000090">
    <property type="protein sequence ID" value="RKH42270.1"/>
    <property type="molecule type" value="Genomic_DNA"/>
</dbReference>
<comment type="caution">
    <text evidence="2">The sequence shown here is derived from an EMBL/GenBank/DDBJ whole genome shotgun (WGS) entry which is preliminary data.</text>
</comment>
<dbReference type="PANTHER" id="PTHR13696:SF99">
    <property type="entry name" value="COBYRINIC ACID AC-DIAMIDE SYNTHASE"/>
    <property type="match status" value="1"/>
</dbReference>
<proteinExistence type="predicted"/>
<dbReference type="Proteomes" id="UP000273405">
    <property type="component" value="Unassembled WGS sequence"/>
</dbReference>
<dbReference type="OrthoDB" id="9785810at2"/>
<dbReference type="SUPFAM" id="SSF52540">
    <property type="entry name" value="P-loop containing nucleoside triphosphate hydrolases"/>
    <property type="match status" value="1"/>
</dbReference>
<dbReference type="Pfam" id="PF13614">
    <property type="entry name" value="AAA_31"/>
    <property type="match status" value="1"/>
</dbReference>
<dbReference type="CDD" id="cd02042">
    <property type="entry name" value="ParAB_family"/>
    <property type="match status" value="1"/>
</dbReference>
<protein>
    <submittedName>
        <fullName evidence="2">ParA family protein</fullName>
    </submittedName>
</protein>
<evidence type="ECO:0000313" key="2">
    <source>
        <dbReference type="EMBL" id="RKH42270.1"/>
    </source>
</evidence>
<gene>
    <name evidence="2" type="ORF">D7X12_16090</name>
</gene>
<dbReference type="PANTHER" id="PTHR13696">
    <property type="entry name" value="P-LOOP CONTAINING NUCLEOSIDE TRIPHOSPHATE HYDROLASE"/>
    <property type="match status" value="1"/>
</dbReference>
<dbReference type="Gene3D" id="3.40.50.300">
    <property type="entry name" value="P-loop containing nucleotide triphosphate hydrolases"/>
    <property type="match status" value="1"/>
</dbReference>
<dbReference type="RefSeq" id="WP_120626151.1">
    <property type="nucleotide sequence ID" value="NZ_RAWG01000090.1"/>
</dbReference>
<sequence>MKSLVFFSSKGGVGKTTLTFNIAHMLARKGHRVVVLDYDPECALSALFLGEEGLFDVWEKEEPGVEGATTARTVAGCLAPVRLGQGRILEPKLVEVAPGLWLLPGQLDLIRFEQTLAEEWPRLRAPDGTRAVEVMTALARLSTMAAEQVSADVVMMDVAPGLRVLNRAALLACDAVVFPLVTNFFSLQGLATVGPILREWRQDWVEICQHHLGGGAQQILPVHPIQPIGYVVQQFMGRLDHRIHASWAERIPTAFHEHILGEVTSSPPLTLKKDGLCLATLTNVWSLASLAQLARKPIFDLKQADGASSGHQQVIARCRLEFEALADRLLERLGQLPEARPLTQ</sequence>
<feature type="domain" description="AAA" evidence="1">
    <location>
        <begin position="1"/>
        <end position="195"/>
    </location>
</feature>
<accession>A0A3A8NFX4</accession>
<evidence type="ECO:0000313" key="3">
    <source>
        <dbReference type="Proteomes" id="UP000273405"/>
    </source>
</evidence>
<organism evidence="2 3">
    <name type="scientific">Corallococcus sicarius</name>
    <dbReference type="NCBI Taxonomy" id="2316726"/>
    <lineage>
        <taxon>Bacteria</taxon>
        <taxon>Pseudomonadati</taxon>
        <taxon>Myxococcota</taxon>
        <taxon>Myxococcia</taxon>
        <taxon>Myxococcales</taxon>
        <taxon>Cystobacterineae</taxon>
        <taxon>Myxococcaceae</taxon>
        <taxon>Corallococcus</taxon>
    </lineage>
</organism>
<dbReference type="InterPro" id="IPR027417">
    <property type="entry name" value="P-loop_NTPase"/>
</dbReference>
<dbReference type="InterPro" id="IPR050678">
    <property type="entry name" value="DNA_Partitioning_ATPase"/>
</dbReference>
<reference evidence="3" key="1">
    <citation type="submission" date="2018-09" db="EMBL/GenBank/DDBJ databases">
        <authorList>
            <person name="Livingstone P.G."/>
            <person name="Whitworth D.E."/>
        </authorList>
    </citation>
    <scope>NUCLEOTIDE SEQUENCE [LARGE SCALE GENOMIC DNA]</scope>
    <source>
        <strain evidence="3">CA040B</strain>
    </source>
</reference>
<evidence type="ECO:0000259" key="1">
    <source>
        <dbReference type="Pfam" id="PF13614"/>
    </source>
</evidence>
<name>A0A3A8NFX4_9BACT</name>
<dbReference type="InterPro" id="IPR025669">
    <property type="entry name" value="AAA_dom"/>
</dbReference>